<comment type="subcellular location">
    <subcellularLocation>
        <location evidence="1">Nucleus</location>
    </subcellularLocation>
</comment>
<sequence>MSTALRSNLASKPVDESLAELDARCKDGPLTSIDNLNVGPFGVFSLEQEQDSHNPQSHHDSPQLAVDAPSFDGPEQEEALPSVRSFDTLNDMHDFLDWPDLFDLDFTGSEPLPQDFEWDIEEISTQHQDFNSLIAHEHQPTSSILGAPQVNVASAHSGLNPSVPEFSIKRATPKDLRPEEAELLLRHFKDHVIPHMRIMLVEKKSPWEIIHLDSAMVTLARLTYMTSQGVSHAALTNLLALLAISAQHLSAQQAGQGTASVSHWQEVANKTIDEAKENLQLSLRNETRGQNQAKYKEQLSAIIAMLAFATLYDKQQDARAYMIDAERLLRLRGLAKRNISRKARELHHVYTWMRIIGESSYVLRNYQNVGVNAAIGNKRQSANEPRRDANNLGPTEPQYQVGPNPRLDDFLRLEPRPSDSDVDDMAQKDREIGLHDIHLEDTRQFAETMYMELYGISETWLSLVSQTTRLANVMDSLNVNKERRDVEFMELLERRKQRLENMVCSFAAMDRRAAELSTSSGTARTIEGPRHHMVRALNAALVILFYRRIRKVNAWILQEHVDNVIRALKDFEMLCQRANIEEPGTPWPAFLAGCEALYPAQREYLLGYLDRTFTLTGFTRLETARTCMVKVWRRRDDSAEGGDKRMRDQVWTWEHISKESFLHVLLS</sequence>
<dbReference type="InterPro" id="IPR021858">
    <property type="entry name" value="Fun_TF"/>
</dbReference>
<dbReference type="GeneID" id="25325881"/>
<evidence type="ECO:0000256" key="2">
    <source>
        <dbReference type="ARBA" id="ARBA00023242"/>
    </source>
</evidence>
<feature type="region of interest" description="Disordered" evidence="3">
    <location>
        <begin position="48"/>
        <end position="79"/>
    </location>
</feature>
<gene>
    <name evidence="4" type="ORF">PV05_03973</name>
</gene>
<dbReference type="STRING" id="348802.A0A0D2EXV1"/>
<dbReference type="GO" id="GO:0005634">
    <property type="term" value="C:nucleus"/>
    <property type="evidence" value="ECO:0007669"/>
    <property type="project" value="UniProtKB-SubCell"/>
</dbReference>
<dbReference type="HOGENOM" id="CLU_009030_0_1_1"/>
<evidence type="ECO:0000313" key="5">
    <source>
        <dbReference type="Proteomes" id="UP000054342"/>
    </source>
</evidence>
<dbReference type="Proteomes" id="UP000054342">
    <property type="component" value="Unassembled WGS sequence"/>
</dbReference>
<reference evidence="4 5" key="1">
    <citation type="submission" date="2015-01" db="EMBL/GenBank/DDBJ databases">
        <title>The Genome Sequence of Exophiala xenobiotica CBS118157.</title>
        <authorList>
            <consortium name="The Broad Institute Genomics Platform"/>
            <person name="Cuomo C."/>
            <person name="de Hoog S."/>
            <person name="Gorbushina A."/>
            <person name="Stielow B."/>
            <person name="Teixiera M."/>
            <person name="Abouelleil A."/>
            <person name="Chapman S.B."/>
            <person name="Priest M."/>
            <person name="Young S.K."/>
            <person name="Wortman J."/>
            <person name="Nusbaum C."/>
            <person name="Birren B."/>
        </authorList>
    </citation>
    <scope>NUCLEOTIDE SEQUENCE [LARGE SCALE GENOMIC DNA]</scope>
    <source>
        <strain evidence="4 5">CBS 118157</strain>
    </source>
</reference>
<dbReference type="RefSeq" id="XP_013320114.1">
    <property type="nucleotide sequence ID" value="XM_013464660.1"/>
</dbReference>
<dbReference type="PANTHER" id="PTHR37534:SF46">
    <property type="entry name" value="ZN(II)2CYS6 TRANSCRIPTION FACTOR (EUROFUNG)"/>
    <property type="match status" value="1"/>
</dbReference>
<feature type="region of interest" description="Disordered" evidence="3">
    <location>
        <begin position="377"/>
        <end position="407"/>
    </location>
</feature>
<evidence type="ECO:0000313" key="4">
    <source>
        <dbReference type="EMBL" id="KIW59530.1"/>
    </source>
</evidence>
<evidence type="ECO:0000256" key="1">
    <source>
        <dbReference type="ARBA" id="ARBA00004123"/>
    </source>
</evidence>
<name>A0A0D2EXV1_9EURO</name>
<organism evidence="4 5">
    <name type="scientific">Exophiala xenobiotica</name>
    <dbReference type="NCBI Taxonomy" id="348802"/>
    <lineage>
        <taxon>Eukaryota</taxon>
        <taxon>Fungi</taxon>
        <taxon>Dikarya</taxon>
        <taxon>Ascomycota</taxon>
        <taxon>Pezizomycotina</taxon>
        <taxon>Eurotiomycetes</taxon>
        <taxon>Chaetothyriomycetidae</taxon>
        <taxon>Chaetothyriales</taxon>
        <taxon>Herpotrichiellaceae</taxon>
        <taxon>Exophiala</taxon>
    </lineage>
</organism>
<keyword evidence="2" id="KW-0539">Nucleus</keyword>
<dbReference type="PANTHER" id="PTHR37534">
    <property type="entry name" value="TRANSCRIPTIONAL ACTIVATOR PROTEIN UGA3"/>
    <property type="match status" value="1"/>
</dbReference>
<proteinExistence type="predicted"/>
<dbReference type="Pfam" id="PF11951">
    <property type="entry name" value="Fungal_trans_2"/>
    <property type="match status" value="1"/>
</dbReference>
<dbReference type="EMBL" id="KN847318">
    <property type="protein sequence ID" value="KIW59530.1"/>
    <property type="molecule type" value="Genomic_DNA"/>
</dbReference>
<protein>
    <recommendedName>
        <fullName evidence="6">Transcription factor domain-containing protein</fullName>
    </recommendedName>
</protein>
<evidence type="ECO:0008006" key="6">
    <source>
        <dbReference type="Google" id="ProtNLM"/>
    </source>
</evidence>
<dbReference type="OrthoDB" id="5089701at2759"/>
<keyword evidence="5" id="KW-1185">Reference proteome</keyword>
<accession>A0A0D2EXV1</accession>
<dbReference type="AlphaFoldDB" id="A0A0D2EXV1"/>
<evidence type="ECO:0000256" key="3">
    <source>
        <dbReference type="SAM" id="MobiDB-lite"/>
    </source>
</evidence>